<keyword evidence="2" id="KW-0548">Nucleotidyltransferase</keyword>
<dbReference type="Proteomes" id="UP001285263">
    <property type="component" value="Unassembled WGS sequence"/>
</dbReference>
<evidence type="ECO:0000259" key="3">
    <source>
        <dbReference type="Pfam" id="PF10620"/>
    </source>
</evidence>
<dbReference type="InterPro" id="IPR017557">
    <property type="entry name" value="Holo-ACP_synthase"/>
</dbReference>
<evidence type="ECO:0000313" key="5">
    <source>
        <dbReference type="EMBL" id="MDY0746671.1"/>
    </source>
</evidence>
<organism evidence="5 6">
    <name type="scientific">Roseateles agri</name>
    <dbReference type="NCBI Taxonomy" id="3098619"/>
    <lineage>
        <taxon>Bacteria</taxon>
        <taxon>Pseudomonadati</taxon>
        <taxon>Pseudomonadota</taxon>
        <taxon>Betaproteobacteria</taxon>
        <taxon>Burkholderiales</taxon>
        <taxon>Sphaerotilaceae</taxon>
        <taxon>Roseateles</taxon>
    </lineage>
</organism>
<protein>
    <submittedName>
        <fullName evidence="5">Malonate decarboxylase holo-[acyl-carrier-protein] synthase</fullName>
    </submittedName>
</protein>
<reference evidence="5 6" key="1">
    <citation type="submission" date="2023-11" db="EMBL/GenBank/DDBJ databases">
        <title>Paucibacter sp. nov., isolated from fresh soil in Korea.</title>
        <authorList>
            <person name="Le N.T.T."/>
        </authorList>
    </citation>
    <scope>NUCLEOTIDE SEQUENCE [LARGE SCALE GENOMIC DNA]</scope>
    <source>
        <strain evidence="5 6">R3-3</strain>
    </source>
</reference>
<dbReference type="Pfam" id="PF10620">
    <property type="entry name" value="MdcG"/>
    <property type="match status" value="1"/>
</dbReference>
<dbReference type="Pfam" id="PF20866">
    <property type="entry name" value="MdcG_N"/>
    <property type="match status" value="1"/>
</dbReference>
<name>A0ABU5DLR3_9BURK</name>
<gene>
    <name evidence="5" type="primary">mdcG</name>
    <name evidence="5" type="ORF">SNE35_19315</name>
</gene>
<feature type="domain" description="Phosphoribosyl-dephospho-CoA transferase MdcG N-terminal" evidence="4">
    <location>
        <begin position="6"/>
        <end position="84"/>
    </location>
</feature>
<dbReference type="InterPro" id="IPR049180">
    <property type="entry name" value="MdcG_C"/>
</dbReference>
<sequence>MTTRLHRHQLALLSDAGWQAVMARDWDEQARACLTHWAARRLPLVVTRQQQQQSDQVALGLPAPQRWGRRRIALAVPRTQIAWFDEFPEASALPRLRPLHAALKSLGITARIYGSHGWRLLTGLPDHLRDGSDLDLWLAAADEAQADEAAALLASAPAQGPRLDGELVFPDGRAVAWREWLAWRAGAARHLLVKTLHGSLLCEALEPA</sequence>
<feature type="domain" description="Phosphoribosyl-dephospho-CoA transferase MdcG C-terminal" evidence="3">
    <location>
        <begin position="88"/>
        <end position="203"/>
    </location>
</feature>
<accession>A0ABU5DLR3</accession>
<dbReference type="NCBIfam" id="TIGR03135">
    <property type="entry name" value="malonate_mdcG"/>
    <property type="match status" value="1"/>
</dbReference>
<dbReference type="EMBL" id="JAXCLA010000006">
    <property type="protein sequence ID" value="MDY0746671.1"/>
    <property type="molecule type" value="Genomic_DNA"/>
</dbReference>
<evidence type="ECO:0000256" key="1">
    <source>
        <dbReference type="ARBA" id="ARBA00022679"/>
    </source>
</evidence>
<keyword evidence="1" id="KW-0808">Transferase</keyword>
<dbReference type="RefSeq" id="WP_320424616.1">
    <property type="nucleotide sequence ID" value="NZ_JAXCLA010000006.1"/>
</dbReference>
<evidence type="ECO:0000256" key="2">
    <source>
        <dbReference type="ARBA" id="ARBA00022695"/>
    </source>
</evidence>
<proteinExistence type="predicted"/>
<dbReference type="InterPro" id="IPR048903">
    <property type="entry name" value="MdcG_N"/>
</dbReference>
<keyword evidence="6" id="KW-1185">Reference proteome</keyword>
<evidence type="ECO:0000313" key="6">
    <source>
        <dbReference type="Proteomes" id="UP001285263"/>
    </source>
</evidence>
<comment type="caution">
    <text evidence="5">The sequence shown here is derived from an EMBL/GenBank/DDBJ whole genome shotgun (WGS) entry which is preliminary data.</text>
</comment>
<evidence type="ECO:0000259" key="4">
    <source>
        <dbReference type="Pfam" id="PF20866"/>
    </source>
</evidence>